<keyword evidence="2" id="KW-0472">Membrane</keyword>
<dbReference type="InterPro" id="IPR029052">
    <property type="entry name" value="Metallo-depent_PP-like"/>
</dbReference>
<keyword evidence="2" id="KW-0812">Transmembrane</keyword>
<feature type="transmembrane region" description="Helical" evidence="2">
    <location>
        <begin position="414"/>
        <end position="436"/>
    </location>
</feature>
<evidence type="ECO:0000256" key="2">
    <source>
        <dbReference type="SAM" id="Phobius"/>
    </source>
</evidence>
<feature type="transmembrane region" description="Helical" evidence="2">
    <location>
        <begin position="486"/>
        <end position="508"/>
    </location>
</feature>
<dbReference type="RefSeq" id="WP_091156506.1">
    <property type="nucleotide sequence ID" value="NZ_FNOT01000006.1"/>
</dbReference>
<dbReference type="STRING" id="1137993.SAMN05660209_02566"/>
<proteinExistence type="predicted"/>
<gene>
    <name evidence="3" type="ORF">SAMN05660209_02566</name>
</gene>
<feature type="compositionally biased region" description="Basic and acidic residues" evidence="1">
    <location>
        <begin position="651"/>
        <end position="665"/>
    </location>
</feature>
<protein>
    <submittedName>
        <fullName evidence="3">Calcineurin-like phosphoesterase</fullName>
    </submittedName>
</protein>
<feature type="compositionally biased region" description="Low complexity" evidence="1">
    <location>
        <begin position="310"/>
        <end position="321"/>
    </location>
</feature>
<sequence length="665" mass="72668">MRVGELRSQHEEELGFRPEDAVRWLSPAELWRAGVKVVLSSVFASYADKREVQAGLAVPKLLRVAPTARDGDAGGDVWVDFVADLGDGFDATYTVASLLAADQLRPEGRDGTEVLPRGSLLVLGGDEVYPTASAREYENRMKGPYAAAFPRDRVAERDRPLMVVLPGNHDWYDGLTSFLRFFTQERPIGGWRTEQKRSYFAVQLPHRWWLLGLDSQFSNDLDEPQLQYFEQHVSAHLQPGDSVILCAATPTWVHTADEDPDAFNSLHWFDRHYIRERPDGSGGRVSTGAAVRLWITGDSHHYARFAEWLPGDPADPGDSPAQEADAEPSLRPDPRRRQMVVCGLGGAYLSASHRVPELLQLPPTTAKMREKDAPPLRFARAEVCYPDRRTSARWARRLAAPWSRYWLPRRNPGFGTIAAGVHLALFLTLGALLGLVSGRDPVSAVREATVGDALRLGSQVGVAVALALLAPWVLRSVRGSTWRPPSTAVAGVLLQVVVAGAAFVAAVAVTGETWPGWVVVAAGSAWAAAVGWVLGSEAFAGYVLLARSGQVFGWQMSGQSVEDNKGFLRMRIDPTGRLTLFPLVVDEVCHDWAVDPDPRTHPEATSRRPVPARALPVPRLLEDPIEIDPTTAAAAARVPVPGSTAAPRPPEQQDRSTTEKGTVRA</sequence>
<feature type="region of interest" description="Disordered" evidence="1">
    <location>
        <begin position="626"/>
        <end position="665"/>
    </location>
</feature>
<feature type="transmembrane region" description="Helical" evidence="2">
    <location>
        <begin position="456"/>
        <end position="474"/>
    </location>
</feature>
<feature type="region of interest" description="Disordered" evidence="1">
    <location>
        <begin position="308"/>
        <end position="335"/>
    </location>
</feature>
<evidence type="ECO:0000313" key="3">
    <source>
        <dbReference type="EMBL" id="SDY32494.1"/>
    </source>
</evidence>
<keyword evidence="2" id="KW-1133">Transmembrane helix</keyword>
<name>A0A1H3J002_9ACTN</name>
<evidence type="ECO:0000313" key="4">
    <source>
        <dbReference type="Proteomes" id="UP000198921"/>
    </source>
</evidence>
<dbReference type="PANTHER" id="PTHR34211:SF3">
    <property type="entry name" value="CALCINEURIN-LIKE METALLO-PHOSPHOESTERASE SUPERFAMILY PROTEIN"/>
    <property type="match status" value="1"/>
</dbReference>
<dbReference type="PANTHER" id="PTHR34211">
    <property type="entry name" value="CALCINEURIN-LIKE METALLO-PHOSPHOESTERASE SUPERFAMILY PROTEIN"/>
    <property type="match status" value="1"/>
</dbReference>
<keyword evidence="4" id="KW-1185">Reference proteome</keyword>
<reference evidence="4" key="1">
    <citation type="submission" date="2016-10" db="EMBL/GenBank/DDBJ databases">
        <authorList>
            <person name="Varghese N."/>
            <person name="Submissions S."/>
        </authorList>
    </citation>
    <scope>NUCLEOTIDE SEQUENCE [LARGE SCALE GENOMIC DNA]</scope>
    <source>
        <strain evidence="4">DSM 45422</strain>
    </source>
</reference>
<accession>A0A1H3J002</accession>
<dbReference type="SUPFAM" id="SSF56300">
    <property type="entry name" value="Metallo-dependent phosphatases"/>
    <property type="match status" value="1"/>
</dbReference>
<dbReference type="EMBL" id="FNOT01000006">
    <property type="protein sequence ID" value="SDY32494.1"/>
    <property type="molecule type" value="Genomic_DNA"/>
</dbReference>
<dbReference type="Gene3D" id="3.60.21.10">
    <property type="match status" value="1"/>
</dbReference>
<evidence type="ECO:0000256" key="1">
    <source>
        <dbReference type="SAM" id="MobiDB-lite"/>
    </source>
</evidence>
<dbReference type="AlphaFoldDB" id="A0A1H3J002"/>
<dbReference type="Proteomes" id="UP000198921">
    <property type="component" value="Unassembled WGS sequence"/>
</dbReference>
<organism evidence="3 4">
    <name type="scientific">Geodermatophilus africanus</name>
    <dbReference type="NCBI Taxonomy" id="1137993"/>
    <lineage>
        <taxon>Bacteria</taxon>
        <taxon>Bacillati</taxon>
        <taxon>Actinomycetota</taxon>
        <taxon>Actinomycetes</taxon>
        <taxon>Geodermatophilales</taxon>
        <taxon>Geodermatophilaceae</taxon>
        <taxon>Geodermatophilus</taxon>
    </lineage>
</organism>